<accession>A0ABV4XHC4</accession>
<protein>
    <submittedName>
        <fullName evidence="1">Uncharacterized protein</fullName>
    </submittedName>
</protein>
<reference evidence="1 2" key="1">
    <citation type="submission" date="2024-09" db="EMBL/GenBank/DDBJ databases">
        <title>Floridaenema gen nov. (Aerosakkonemataceae, Aerosakkonematales ord. nov., Cyanobacteria) from benthic tropical and subtropical fresh waters, with the description of four new species.</title>
        <authorList>
            <person name="Moretto J.A."/>
            <person name="Berthold D.E."/>
            <person name="Lefler F.W."/>
            <person name="Huang I.-S."/>
            <person name="Laughinghouse H. IV."/>
        </authorList>
    </citation>
    <scope>NUCLEOTIDE SEQUENCE [LARGE SCALE GENOMIC DNA]</scope>
    <source>
        <strain evidence="1 2">BLCC-F46</strain>
    </source>
</reference>
<proteinExistence type="predicted"/>
<sequence length="48" mass="5405">MLYLFYLWDDSLRKTWAEILSSATPKIKFGLDCEKVESYGTGGSADVV</sequence>
<evidence type="ECO:0000313" key="2">
    <source>
        <dbReference type="Proteomes" id="UP001576774"/>
    </source>
</evidence>
<keyword evidence="2" id="KW-1185">Reference proteome</keyword>
<dbReference type="Proteomes" id="UP001576774">
    <property type="component" value="Unassembled WGS sequence"/>
</dbReference>
<dbReference type="RefSeq" id="WP_413274496.1">
    <property type="nucleotide sequence ID" value="NZ_JBHFNQ010000228.1"/>
</dbReference>
<name>A0ABV4XHC4_9CYAN</name>
<evidence type="ECO:0000313" key="1">
    <source>
        <dbReference type="EMBL" id="MFB2881518.1"/>
    </source>
</evidence>
<comment type="caution">
    <text evidence="1">The sequence shown here is derived from an EMBL/GenBank/DDBJ whole genome shotgun (WGS) entry which is preliminary data.</text>
</comment>
<organism evidence="1 2">
    <name type="scientific">Floridaenema aerugineum BLCC-F46</name>
    <dbReference type="NCBI Taxonomy" id="3153654"/>
    <lineage>
        <taxon>Bacteria</taxon>
        <taxon>Bacillati</taxon>
        <taxon>Cyanobacteriota</taxon>
        <taxon>Cyanophyceae</taxon>
        <taxon>Oscillatoriophycideae</taxon>
        <taxon>Aerosakkonematales</taxon>
        <taxon>Aerosakkonemataceae</taxon>
        <taxon>Floridanema</taxon>
        <taxon>Floridanema aerugineum</taxon>
    </lineage>
</organism>
<dbReference type="EMBL" id="JBHFNQ010000228">
    <property type="protein sequence ID" value="MFB2881518.1"/>
    <property type="molecule type" value="Genomic_DNA"/>
</dbReference>
<gene>
    <name evidence="1" type="ORF">ACE1CC_32085</name>
</gene>